<name>A0A923IY43_9ACTO</name>
<organism evidence="2 3">
    <name type="scientific">Schaalia hyovaginalis</name>
    <dbReference type="NCBI Taxonomy" id="29316"/>
    <lineage>
        <taxon>Bacteria</taxon>
        <taxon>Bacillati</taxon>
        <taxon>Actinomycetota</taxon>
        <taxon>Actinomycetes</taxon>
        <taxon>Actinomycetales</taxon>
        <taxon>Actinomycetaceae</taxon>
        <taxon>Schaalia</taxon>
    </lineage>
</organism>
<accession>A0A923IY43</accession>
<proteinExistence type="predicted"/>
<dbReference type="EMBL" id="JACHMK010000001">
    <property type="protein sequence ID" value="MBB6335662.1"/>
    <property type="molecule type" value="Genomic_DNA"/>
</dbReference>
<dbReference type="InterPro" id="IPR010221">
    <property type="entry name" value="VCBS_dom"/>
</dbReference>
<dbReference type="RefSeq" id="WP_184454166.1">
    <property type="nucleotide sequence ID" value="NZ_JACHMK010000001.1"/>
</dbReference>
<dbReference type="NCBIfam" id="TIGR01965">
    <property type="entry name" value="VCBS_repeat"/>
    <property type="match status" value="1"/>
</dbReference>
<gene>
    <name evidence="2" type="ORF">HD592_002227</name>
</gene>
<sequence length="93" mass="10150">MNTTLQALKTAADVKKAFACHANLIHYGAFLIATKGTWNYDTNRLDYTAALFDILTDTGKTATTTVMIAAESDKTFLDAGHAIEWAIAMIHAR</sequence>
<dbReference type="AlphaFoldDB" id="A0A923IY43"/>
<protein>
    <submittedName>
        <fullName evidence="2">VCBS repeat-containing protein</fullName>
    </submittedName>
</protein>
<evidence type="ECO:0000313" key="2">
    <source>
        <dbReference type="EMBL" id="MBB6335662.1"/>
    </source>
</evidence>
<dbReference type="Pfam" id="PF18756">
    <property type="entry name" value="Nmad4"/>
    <property type="match status" value="1"/>
</dbReference>
<reference evidence="2" key="1">
    <citation type="submission" date="2020-08" db="EMBL/GenBank/DDBJ databases">
        <title>Sequencing the genomes of 1000 actinobacteria strains.</title>
        <authorList>
            <person name="Klenk H.-P."/>
        </authorList>
    </citation>
    <scope>NUCLEOTIDE SEQUENCE</scope>
    <source>
        <strain evidence="2">DSM 10695</strain>
    </source>
</reference>
<evidence type="ECO:0000259" key="1">
    <source>
        <dbReference type="Pfam" id="PF18756"/>
    </source>
</evidence>
<dbReference type="Proteomes" id="UP000617426">
    <property type="component" value="Unassembled WGS sequence"/>
</dbReference>
<feature type="domain" description="Nucleotide modification associated" evidence="1">
    <location>
        <begin position="10"/>
        <end position="89"/>
    </location>
</feature>
<evidence type="ECO:0000313" key="3">
    <source>
        <dbReference type="Proteomes" id="UP000617426"/>
    </source>
</evidence>
<keyword evidence="3" id="KW-1185">Reference proteome</keyword>
<comment type="caution">
    <text evidence="2">The sequence shown here is derived from an EMBL/GenBank/DDBJ whole genome shotgun (WGS) entry which is preliminary data.</text>
</comment>
<dbReference type="InterPro" id="IPR040613">
    <property type="entry name" value="Nmad4"/>
</dbReference>